<comment type="caution">
    <text evidence="6">The sequence shown here is derived from an EMBL/GenBank/DDBJ whole genome shotgun (WGS) entry which is preliminary data.</text>
</comment>
<evidence type="ECO:0000313" key="6">
    <source>
        <dbReference type="EMBL" id="GAA6406031.1"/>
    </source>
</evidence>
<evidence type="ECO:0000256" key="1">
    <source>
        <dbReference type="ARBA" id="ARBA00022490"/>
    </source>
</evidence>
<evidence type="ECO:0000313" key="7">
    <source>
        <dbReference type="Proteomes" id="UP001600943"/>
    </source>
</evidence>
<feature type="domain" description="Aminoacyl-tRNA synthetase class II (D/K/N)" evidence="5">
    <location>
        <begin position="5"/>
        <end position="54"/>
    </location>
</feature>
<protein>
    <recommendedName>
        <fullName evidence="5">Aminoacyl-tRNA synthetase class II (D/K/N) domain-containing protein</fullName>
    </recommendedName>
</protein>
<name>A0ABQ0B3J8_9FIRM</name>
<sequence>MNKKNMNVQVFENYFMMHKHGISPHGGFGLGLERFTSKLLGYENVRFTTLFPRDINRLIP</sequence>
<dbReference type="RefSeq" id="WP_330644093.1">
    <property type="nucleotide sequence ID" value="NZ_BAABYW010000001.1"/>
</dbReference>
<dbReference type="InterPro" id="IPR004364">
    <property type="entry name" value="Aa-tRNA-synt_II"/>
</dbReference>
<dbReference type="EMBL" id="BAABYW010000001">
    <property type="protein sequence ID" value="GAA6406031.1"/>
    <property type="molecule type" value="Genomic_DNA"/>
</dbReference>
<dbReference type="Proteomes" id="UP001600943">
    <property type="component" value="Unassembled WGS sequence"/>
</dbReference>
<evidence type="ECO:0000256" key="3">
    <source>
        <dbReference type="ARBA" id="ARBA00022741"/>
    </source>
</evidence>
<dbReference type="InterPro" id="IPR004523">
    <property type="entry name" value="Asp-tRNA_synthase_2"/>
</dbReference>
<evidence type="ECO:0000259" key="5">
    <source>
        <dbReference type="Pfam" id="PF00152"/>
    </source>
</evidence>
<keyword evidence="1" id="KW-0963">Cytoplasm</keyword>
<evidence type="ECO:0000256" key="2">
    <source>
        <dbReference type="ARBA" id="ARBA00022598"/>
    </source>
</evidence>
<dbReference type="PANTHER" id="PTHR43450">
    <property type="entry name" value="ASPARTYL-TRNA SYNTHETASE"/>
    <property type="match status" value="1"/>
</dbReference>
<keyword evidence="3" id="KW-0547">Nucleotide-binding</keyword>
<dbReference type="PANTHER" id="PTHR43450:SF1">
    <property type="entry name" value="ASPARTATE--TRNA LIGASE, CYTOPLASMIC"/>
    <property type="match status" value="1"/>
</dbReference>
<keyword evidence="4" id="KW-0067">ATP-binding</keyword>
<dbReference type="InterPro" id="IPR045864">
    <property type="entry name" value="aa-tRNA-synth_II/BPL/LPL"/>
</dbReference>
<proteinExistence type="predicted"/>
<dbReference type="SUPFAM" id="SSF55681">
    <property type="entry name" value="Class II aaRS and biotin synthetases"/>
    <property type="match status" value="1"/>
</dbReference>
<keyword evidence="2" id="KW-0436">Ligase</keyword>
<reference evidence="6 7" key="1">
    <citation type="submission" date="2024-04" db="EMBL/GenBank/DDBJ databases">
        <title>Defined microbial consortia suppress multidrug-resistant proinflammatory Enterobacteriaceae via ecological control.</title>
        <authorList>
            <person name="Furuichi M."/>
            <person name="Kawaguchi T."/>
            <person name="Pust M."/>
            <person name="Yasuma K."/>
            <person name="Plichta D."/>
            <person name="Hasegawa N."/>
            <person name="Ohya T."/>
            <person name="Bhattarai S."/>
            <person name="Sasajima S."/>
            <person name="Aoto Y."/>
            <person name="Tuganbaev T."/>
            <person name="Yaginuma M."/>
            <person name="Ueda M."/>
            <person name="Okahashi N."/>
            <person name="Amafuji K."/>
            <person name="Kiridooshi Y."/>
            <person name="Sugita K."/>
            <person name="Strazar M."/>
            <person name="Skelly A."/>
            <person name="Suda W."/>
            <person name="Hattori M."/>
            <person name="Nakamoto N."/>
            <person name="Caballero S."/>
            <person name="Norman J."/>
            <person name="Olle B."/>
            <person name="Tanoue T."/>
            <person name="Arita M."/>
            <person name="Bucci V."/>
            <person name="Atarashi K."/>
            <person name="Xavier R."/>
            <person name="Honda K."/>
        </authorList>
    </citation>
    <scope>NUCLEOTIDE SEQUENCE [LARGE SCALE GENOMIC DNA]</scope>
    <source>
        <strain evidence="7">k04-0078-D8-1</strain>
    </source>
</reference>
<organism evidence="6 7">
    <name type="scientific">Blautia hominis</name>
    <dbReference type="NCBI Taxonomy" id="2025493"/>
    <lineage>
        <taxon>Bacteria</taxon>
        <taxon>Bacillati</taxon>
        <taxon>Bacillota</taxon>
        <taxon>Clostridia</taxon>
        <taxon>Lachnospirales</taxon>
        <taxon>Lachnospiraceae</taxon>
        <taxon>Blautia</taxon>
    </lineage>
</organism>
<keyword evidence="7" id="KW-1185">Reference proteome</keyword>
<accession>A0ABQ0B3J8</accession>
<dbReference type="Gene3D" id="3.30.930.10">
    <property type="entry name" value="Bira Bifunctional Protein, Domain 2"/>
    <property type="match status" value="1"/>
</dbReference>
<evidence type="ECO:0000256" key="4">
    <source>
        <dbReference type="ARBA" id="ARBA00022840"/>
    </source>
</evidence>
<gene>
    <name evidence="6" type="ORF">K040078D81_01480</name>
</gene>
<dbReference type="Pfam" id="PF00152">
    <property type="entry name" value="tRNA-synt_2"/>
    <property type="match status" value="1"/>
</dbReference>